<evidence type="ECO:0000256" key="4">
    <source>
        <dbReference type="SAM" id="SignalP"/>
    </source>
</evidence>
<proteinExistence type="inferred from homology"/>
<dbReference type="SUPFAM" id="SSF53850">
    <property type="entry name" value="Periplasmic binding protein-like II"/>
    <property type="match status" value="1"/>
</dbReference>
<dbReference type="CDD" id="cd08509">
    <property type="entry name" value="PBP2_TmCBP_oligosaccharides_like"/>
    <property type="match status" value="1"/>
</dbReference>
<evidence type="ECO:0000313" key="7">
    <source>
        <dbReference type="Proteomes" id="UP000037387"/>
    </source>
</evidence>
<dbReference type="EMBL" id="ATNL01000006">
    <property type="protein sequence ID" value="KON74918.1"/>
    <property type="molecule type" value="Genomic_DNA"/>
</dbReference>
<dbReference type="Gene3D" id="3.10.105.10">
    <property type="entry name" value="Dipeptide-binding Protein, Domain 3"/>
    <property type="match status" value="1"/>
</dbReference>
<dbReference type="PROSITE" id="PS51257">
    <property type="entry name" value="PROKAR_LIPOPROTEIN"/>
    <property type="match status" value="1"/>
</dbReference>
<organism evidence="6 7">
    <name type="scientific">Cellulosimicrobium cellulans F16</name>
    <dbReference type="NCBI Taxonomy" id="1350482"/>
    <lineage>
        <taxon>Bacteria</taxon>
        <taxon>Bacillati</taxon>
        <taxon>Actinomycetota</taxon>
        <taxon>Actinomycetes</taxon>
        <taxon>Micrococcales</taxon>
        <taxon>Promicromonosporaceae</taxon>
        <taxon>Cellulosimicrobium</taxon>
    </lineage>
</organism>
<dbReference type="AlphaFoldDB" id="A0A0M0FBS9"/>
<dbReference type="GO" id="GO:0042597">
    <property type="term" value="C:periplasmic space"/>
    <property type="evidence" value="ECO:0007669"/>
    <property type="project" value="UniProtKB-ARBA"/>
</dbReference>
<dbReference type="InterPro" id="IPR030678">
    <property type="entry name" value="Peptide/Ni-bd"/>
</dbReference>
<dbReference type="PROSITE" id="PS01040">
    <property type="entry name" value="SBP_BACTERIAL_5"/>
    <property type="match status" value="1"/>
</dbReference>
<keyword evidence="3 4" id="KW-0732">Signal</keyword>
<comment type="subcellular location">
    <subcellularLocation>
        <location evidence="1">Cell membrane</location>
        <topology evidence="1">Lipid-anchor</topology>
    </subcellularLocation>
</comment>
<name>A0A0M0FBS9_CELCE</name>
<evidence type="ECO:0000256" key="1">
    <source>
        <dbReference type="ARBA" id="ARBA00004193"/>
    </source>
</evidence>
<dbReference type="InterPro" id="IPR000914">
    <property type="entry name" value="SBP_5_dom"/>
</dbReference>
<dbReference type="Gene3D" id="3.40.190.10">
    <property type="entry name" value="Periplasmic binding protein-like II"/>
    <property type="match status" value="1"/>
</dbReference>
<evidence type="ECO:0000259" key="5">
    <source>
        <dbReference type="Pfam" id="PF00496"/>
    </source>
</evidence>
<evidence type="ECO:0000256" key="2">
    <source>
        <dbReference type="ARBA" id="ARBA00005695"/>
    </source>
</evidence>
<dbReference type="PANTHER" id="PTHR30290">
    <property type="entry name" value="PERIPLASMIC BINDING COMPONENT OF ABC TRANSPORTER"/>
    <property type="match status" value="1"/>
</dbReference>
<gene>
    <name evidence="6" type="ORF">M768_02975</name>
</gene>
<dbReference type="InterPro" id="IPR023765">
    <property type="entry name" value="SBP_5_CS"/>
</dbReference>
<dbReference type="GO" id="GO:0043190">
    <property type="term" value="C:ATP-binding cassette (ABC) transporter complex"/>
    <property type="evidence" value="ECO:0007669"/>
    <property type="project" value="InterPro"/>
</dbReference>
<comment type="caution">
    <text evidence="6">The sequence shown here is derived from an EMBL/GenBank/DDBJ whole genome shotgun (WGS) entry which is preliminary data.</text>
</comment>
<dbReference type="Gene3D" id="3.90.76.10">
    <property type="entry name" value="Dipeptide-binding Protein, Domain 1"/>
    <property type="match status" value="1"/>
</dbReference>
<sequence length="561" mass="60626">MMIRSTARKRLLTAVALVTGVTLLAAGCSGGGSNGDGDEGASGGRTLNVWAGTQTPIVANFNPYSPNPLHAANGAIYEPLFYYNKAQASDPEPRLGESFEWSEDGTELTVKLREGVKWTDGEDFDADDVVFSHTNEAAKRDFVVSVEAVDPYTVKWTFDSPQFTSEVQLLGTSLVVPEHIWSEVDDLVTFANENPVGTGPYKADAVTEAAYTVVANEDYWAGAPQVKKVRYLGIDQNQSAEDLMTTGKVDWTAMFVADPDRITADGRLSMINTPQDPTTIYTCVSVDLGCTGPQTDVAVRQAINLAMDRTEINDKAFAGLAATASPTFALLGRDDRWISPDVEAESPQTADAAAASKVLEDAGYTKGADGIYEKDGQKVEMTLITVDGWNDYNAVGDLLVEQAKAAGISIVHNKLTQQEMSDARVAGTYQLMVGGITAPSLDDPFSIYRQWMTTDYTRPVGEVMESGLFNYVRYTNPTVDAAVDAAASTNDEAAKQEQYAVIQGEIARDLPYIPVVVNASQTFMDTKDFTGWPTEDDLYAFPPSWSTVSLGVVLSKLEPTS</sequence>
<feature type="chain" id="PRO_5005598684" description="Solute-binding protein family 5 domain-containing protein" evidence="4">
    <location>
        <begin position="26"/>
        <end position="561"/>
    </location>
</feature>
<keyword evidence="7" id="KW-1185">Reference proteome</keyword>
<evidence type="ECO:0000313" key="6">
    <source>
        <dbReference type="EMBL" id="KON74918.1"/>
    </source>
</evidence>
<dbReference type="GO" id="GO:1904680">
    <property type="term" value="F:peptide transmembrane transporter activity"/>
    <property type="evidence" value="ECO:0007669"/>
    <property type="project" value="TreeGrafter"/>
</dbReference>
<feature type="domain" description="Solute-binding protein family 5" evidence="5">
    <location>
        <begin position="91"/>
        <end position="455"/>
    </location>
</feature>
<reference evidence="6 7" key="1">
    <citation type="journal article" date="2015" name="Sci. Rep.">
        <title>Functional and structural properties of a novel cellulosome-like multienzyme complex: efficient glycoside hydrolysis of water-insoluble 7-xylosyl-10-deacetylpaclitaxel.</title>
        <authorList>
            <person name="Dou T.Y."/>
            <person name="Luan H.W."/>
            <person name="Ge G.B."/>
            <person name="Dong M.M."/>
            <person name="Zou H.F."/>
            <person name="He Y.Q."/>
            <person name="Cui P."/>
            <person name="Wang J.Y."/>
            <person name="Hao D.C."/>
            <person name="Yang S.L."/>
            <person name="Yang L."/>
        </authorList>
    </citation>
    <scope>NUCLEOTIDE SEQUENCE [LARGE SCALE GENOMIC DNA]</scope>
    <source>
        <strain evidence="6 7">F16</strain>
    </source>
</reference>
<protein>
    <recommendedName>
        <fullName evidence="5">Solute-binding protein family 5 domain-containing protein</fullName>
    </recommendedName>
</protein>
<evidence type="ECO:0000256" key="3">
    <source>
        <dbReference type="ARBA" id="ARBA00022729"/>
    </source>
</evidence>
<comment type="similarity">
    <text evidence="2">Belongs to the bacterial solute-binding protein 5 family.</text>
</comment>
<dbReference type="GO" id="GO:0015833">
    <property type="term" value="P:peptide transport"/>
    <property type="evidence" value="ECO:0007669"/>
    <property type="project" value="TreeGrafter"/>
</dbReference>
<feature type="signal peptide" evidence="4">
    <location>
        <begin position="1"/>
        <end position="25"/>
    </location>
</feature>
<dbReference type="InterPro" id="IPR039424">
    <property type="entry name" value="SBP_5"/>
</dbReference>
<dbReference type="Proteomes" id="UP000037387">
    <property type="component" value="Unassembled WGS sequence"/>
</dbReference>
<accession>A0A0M0FBS9</accession>
<dbReference type="Pfam" id="PF00496">
    <property type="entry name" value="SBP_bac_5"/>
    <property type="match status" value="1"/>
</dbReference>
<dbReference type="PIRSF" id="PIRSF002741">
    <property type="entry name" value="MppA"/>
    <property type="match status" value="1"/>
</dbReference>
<dbReference type="PANTHER" id="PTHR30290:SF82">
    <property type="entry name" value="ABC-TYPE DIPEPTIDE_OLIGOPEPTIDE TRANSPORT SYSTEM, PERIPLASMIC COMPONENT"/>
    <property type="match status" value="1"/>
</dbReference>